<organism evidence="2 3">
    <name type="scientific">Streptomyces nymphaeiformis</name>
    <dbReference type="NCBI Taxonomy" id="2663842"/>
    <lineage>
        <taxon>Bacteria</taxon>
        <taxon>Bacillati</taxon>
        <taxon>Actinomycetota</taxon>
        <taxon>Actinomycetes</taxon>
        <taxon>Kitasatosporales</taxon>
        <taxon>Streptomycetaceae</taxon>
        <taxon>Streptomyces</taxon>
    </lineage>
</organism>
<dbReference type="Proteomes" id="UP000582643">
    <property type="component" value="Unassembled WGS sequence"/>
</dbReference>
<feature type="transmembrane region" description="Helical" evidence="1">
    <location>
        <begin position="123"/>
        <end position="142"/>
    </location>
</feature>
<accession>A0A7W7U308</accession>
<feature type="transmembrane region" description="Helical" evidence="1">
    <location>
        <begin position="99"/>
        <end position="117"/>
    </location>
</feature>
<evidence type="ECO:0000313" key="2">
    <source>
        <dbReference type="EMBL" id="MBB4983726.1"/>
    </source>
</evidence>
<sequence length="154" mass="16610">MSRVRLKCQGTIPGPPFLNGKTIEGTVGLAPDDLSLSGEVWEMRTVSTDDKGRPVVVLRCEPGSLHQYSRCAGGGEEPPVRERDDNADGHDRRAVAIRWIQALLFGAVVLLFGFRIWGRDSGGSSSIVFGLTAASALSIGVLERYRASAAKRSR</sequence>
<dbReference type="RefSeq" id="WP_184931574.1">
    <property type="nucleotide sequence ID" value="NZ_JACHJY010000006.1"/>
</dbReference>
<protein>
    <submittedName>
        <fullName evidence="2">Uncharacterized protein</fullName>
    </submittedName>
</protein>
<keyword evidence="3" id="KW-1185">Reference proteome</keyword>
<comment type="caution">
    <text evidence="2">The sequence shown here is derived from an EMBL/GenBank/DDBJ whole genome shotgun (WGS) entry which is preliminary data.</text>
</comment>
<dbReference type="AlphaFoldDB" id="A0A7W7U308"/>
<proteinExistence type="predicted"/>
<keyword evidence="1" id="KW-0812">Transmembrane</keyword>
<gene>
    <name evidence="2" type="ORF">GGE06_004668</name>
</gene>
<evidence type="ECO:0000256" key="1">
    <source>
        <dbReference type="SAM" id="Phobius"/>
    </source>
</evidence>
<keyword evidence="1" id="KW-0472">Membrane</keyword>
<name>A0A7W7U308_9ACTN</name>
<dbReference type="EMBL" id="JACHJY010000006">
    <property type="protein sequence ID" value="MBB4983726.1"/>
    <property type="molecule type" value="Genomic_DNA"/>
</dbReference>
<evidence type="ECO:0000313" key="3">
    <source>
        <dbReference type="Proteomes" id="UP000582643"/>
    </source>
</evidence>
<reference evidence="2 3" key="1">
    <citation type="submission" date="2020-08" db="EMBL/GenBank/DDBJ databases">
        <title>Genomic Encyclopedia of Type Strains, Phase III (KMG-III): the genomes of soil and plant-associated and newly described type strains.</title>
        <authorList>
            <person name="Whitman W."/>
        </authorList>
    </citation>
    <scope>NUCLEOTIDE SEQUENCE [LARGE SCALE GENOMIC DNA]</scope>
    <source>
        <strain evidence="2 3">SFB5A</strain>
    </source>
</reference>
<keyword evidence="1" id="KW-1133">Transmembrane helix</keyword>